<keyword evidence="3" id="KW-1185">Reference proteome</keyword>
<evidence type="ECO:0000256" key="1">
    <source>
        <dbReference type="SAM" id="MobiDB-lite"/>
    </source>
</evidence>
<gene>
    <name evidence="2" type="ORF">PCOR1329_LOCUS18830</name>
</gene>
<protein>
    <submittedName>
        <fullName evidence="2">Uncharacterized protein</fullName>
    </submittedName>
</protein>
<feature type="compositionally biased region" description="Low complexity" evidence="1">
    <location>
        <begin position="200"/>
        <end position="212"/>
    </location>
</feature>
<proteinExistence type="predicted"/>
<reference evidence="2" key="1">
    <citation type="submission" date="2023-10" db="EMBL/GenBank/DDBJ databases">
        <authorList>
            <person name="Chen Y."/>
            <person name="Shah S."/>
            <person name="Dougan E. K."/>
            <person name="Thang M."/>
            <person name="Chan C."/>
        </authorList>
    </citation>
    <scope>NUCLEOTIDE SEQUENCE [LARGE SCALE GENOMIC DNA]</scope>
</reference>
<comment type="caution">
    <text evidence="2">The sequence shown here is derived from an EMBL/GenBank/DDBJ whole genome shotgun (WGS) entry which is preliminary data.</text>
</comment>
<accession>A0ABN9R9J1</accession>
<evidence type="ECO:0000313" key="3">
    <source>
        <dbReference type="Proteomes" id="UP001189429"/>
    </source>
</evidence>
<evidence type="ECO:0000313" key="2">
    <source>
        <dbReference type="EMBL" id="CAK0815577.1"/>
    </source>
</evidence>
<dbReference type="Proteomes" id="UP001189429">
    <property type="component" value="Unassembled WGS sequence"/>
</dbReference>
<feature type="region of interest" description="Disordered" evidence="1">
    <location>
        <begin position="192"/>
        <end position="214"/>
    </location>
</feature>
<name>A0ABN9R9J1_9DINO</name>
<dbReference type="EMBL" id="CAUYUJ010005957">
    <property type="protein sequence ID" value="CAK0815577.1"/>
    <property type="molecule type" value="Genomic_DNA"/>
</dbReference>
<organism evidence="2 3">
    <name type="scientific">Prorocentrum cordatum</name>
    <dbReference type="NCBI Taxonomy" id="2364126"/>
    <lineage>
        <taxon>Eukaryota</taxon>
        <taxon>Sar</taxon>
        <taxon>Alveolata</taxon>
        <taxon>Dinophyceae</taxon>
        <taxon>Prorocentrales</taxon>
        <taxon>Prorocentraceae</taxon>
        <taxon>Prorocentrum</taxon>
    </lineage>
</organism>
<sequence length="810" mass="89238">MPSRYWVVVVAFWFAYFYGKLRVQPHLPRHPMDLKWDSWNRRLGIQVDCLGVADVVNGKSVLRAPELELVFRRICARLFFLERAGWSGRRDIDSYVNWASRDMNTVPDYLVNAAMGTHQNHHWASQDALRKRIPQRVIKIYVDGGLRGLPSDRHRLAAIGYVTYGARGVEGHEVHYEGLALMGEAIEATAAPPAAPPGLAPGAPAAGADAEGTSGLSQALHNMQMDGLIMDHAGAPLAAAHAMASMEVERAPAAAGDGPAARFGSLRSDLLREWFEGEVLQHFPLVHASTVTELPHADMPVQLPDTFEKLRELLTKLGYALDCEDPWAAIGMEIGLDTLHKLLGLIPEDAVVLTQWSNVLKVHHPRLAPVAEARVLAELTEKGDDKWLDLARDRNIVIWAPADDNALTRCLAGFLRRAMSGIYPSSVIFVTAIPNTAGSNTVSSITDLWSSPLLSERWSPIVRATTYIPFPFEMVSSTSSGTPRHFRSGLGIFSLMQAGPISIPKVIHVDALMHVDEVKTIVVDMRLDLLTDFLKLARLDILEGLSYRTHRKSLTSTPDAPRVAVEVVMDARLSELECFAILKHLRRHHLPHDTFFGYKHLAGASDALLLECGDSRLFRHFWPLCTQMLTIGPSRFLVYTEALMDTWTEVMQQVFSDNTISGATRLRCRPSHHGGRTLATPAATTTQLTTNRRRSGKKCGPGDLVAEIAPRGDLGKAEDVVLDSLMKHACDSVGLSFTKAADPARPKAGEYYHMPACPPRTPAGALKVLAQTHGDIRRLYAALHGQSILVGTDHVVVEVKNDLVELQIQQ</sequence>
<feature type="non-terminal residue" evidence="2">
    <location>
        <position position="810"/>
    </location>
</feature>